<evidence type="ECO:0000313" key="2">
    <source>
        <dbReference type="Proteomes" id="UP000814128"/>
    </source>
</evidence>
<organism evidence="1 2">
    <name type="scientific">Vararia minispora EC-137</name>
    <dbReference type="NCBI Taxonomy" id="1314806"/>
    <lineage>
        <taxon>Eukaryota</taxon>
        <taxon>Fungi</taxon>
        <taxon>Dikarya</taxon>
        <taxon>Basidiomycota</taxon>
        <taxon>Agaricomycotina</taxon>
        <taxon>Agaricomycetes</taxon>
        <taxon>Russulales</taxon>
        <taxon>Lachnocladiaceae</taxon>
        <taxon>Vararia</taxon>
    </lineage>
</organism>
<evidence type="ECO:0000313" key="1">
    <source>
        <dbReference type="EMBL" id="KAI0035905.1"/>
    </source>
</evidence>
<dbReference type="Proteomes" id="UP000814128">
    <property type="component" value="Unassembled WGS sequence"/>
</dbReference>
<name>A0ACB8QVT3_9AGAM</name>
<reference evidence="1" key="2">
    <citation type="journal article" date="2022" name="New Phytol.">
        <title>Evolutionary transition to the ectomycorrhizal habit in the genomes of a hyperdiverse lineage of mushroom-forming fungi.</title>
        <authorList>
            <person name="Looney B."/>
            <person name="Miyauchi S."/>
            <person name="Morin E."/>
            <person name="Drula E."/>
            <person name="Courty P.E."/>
            <person name="Kohler A."/>
            <person name="Kuo A."/>
            <person name="LaButti K."/>
            <person name="Pangilinan J."/>
            <person name="Lipzen A."/>
            <person name="Riley R."/>
            <person name="Andreopoulos W."/>
            <person name="He G."/>
            <person name="Johnson J."/>
            <person name="Nolan M."/>
            <person name="Tritt A."/>
            <person name="Barry K.W."/>
            <person name="Grigoriev I.V."/>
            <person name="Nagy L.G."/>
            <person name="Hibbett D."/>
            <person name="Henrissat B."/>
            <person name="Matheny P.B."/>
            <person name="Labbe J."/>
            <person name="Martin F.M."/>
        </authorList>
    </citation>
    <scope>NUCLEOTIDE SEQUENCE</scope>
    <source>
        <strain evidence="1">EC-137</strain>
    </source>
</reference>
<protein>
    <submittedName>
        <fullName evidence="1">Cation efflux family-domain-containing protein</fullName>
    </submittedName>
</protein>
<comment type="caution">
    <text evidence="1">The sequence shown here is derived from an EMBL/GenBank/DDBJ whole genome shotgun (WGS) entry which is preliminary data.</text>
</comment>
<accession>A0ACB8QVT3</accession>
<sequence>MLPPPPPPPPAAAGEHQAAPPAHAHTHPPRHADGAAGHDPDHAHDHDHEHGHEHGHGIFGHSHGHGEDEGHGTELIDAFSAGLSSCFAGDKGARITLIGLFANVLLTSAKGAAGWFMNSAALLAEAGHSLSDLLGDLVVLFSWRLSRRPPSARYPFGLAKFETFGTTAVALLLLSGGLGIGIHSLSLLIHALSETAATVPPGSLQTALQNVTEAAHSLPALAHAAHAHAAGATPALDPNAAWFAALSVVAKEWLFRITRRVAAEESSPVLMANAFHHRSDAYSSAVALVAILGSTFFPALPLDPIGGVLVSLVIMRQGLSISVGAFKELTDASAAPTTLRTLERALDPLLARAPGPLVAVDALRARRAGSTLFVDLTARVVPGTDVAALQRVEDALAAALRDARKDVKDVSVRFREVEERPRTPPGSGAPSR</sequence>
<gene>
    <name evidence="1" type="ORF">K488DRAFT_42365</name>
</gene>
<proteinExistence type="predicted"/>
<dbReference type="EMBL" id="MU273478">
    <property type="protein sequence ID" value="KAI0035905.1"/>
    <property type="molecule type" value="Genomic_DNA"/>
</dbReference>
<keyword evidence="2" id="KW-1185">Reference proteome</keyword>
<reference evidence="1" key="1">
    <citation type="submission" date="2021-02" db="EMBL/GenBank/DDBJ databases">
        <authorList>
            <consortium name="DOE Joint Genome Institute"/>
            <person name="Ahrendt S."/>
            <person name="Looney B.P."/>
            <person name="Miyauchi S."/>
            <person name="Morin E."/>
            <person name="Drula E."/>
            <person name="Courty P.E."/>
            <person name="Chicoki N."/>
            <person name="Fauchery L."/>
            <person name="Kohler A."/>
            <person name="Kuo A."/>
            <person name="Labutti K."/>
            <person name="Pangilinan J."/>
            <person name="Lipzen A."/>
            <person name="Riley R."/>
            <person name="Andreopoulos W."/>
            <person name="He G."/>
            <person name="Johnson J."/>
            <person name="Barry K.W."/>
            <person name="Grigoriev I.V."/>
            <person name="Nagy L."/>
            <person name="Hibbett D."/>
            <person name="Henrissat B."/>
            <person name="Matheny P.B."/>
            <person name="Labbe J."/>
            <person name="Martin F."/>
        </authorList>
    </citation>
    <scope>NUCLEOTIDE SEQUENCE</scope>
    <source>
        <strain evidence="1">EC-137</strain>
    </source>
</reference>